<evidence type="ECO:0000256" key="1">
    <source>
        <dbReference type="ARBA" id="ARBA00006832"/>
    </source>
</evidence>
<dbReference type="PANTHER" id="PTHR13275:SF4">
    <property type="entry name" value="VACUOLAR PROTEIN SORTING-ASSOCIATED PROTEIN 72 HOMOLOG"/>
    <property type="match status" value="1"/>
</dbReference>
<evidence type="ECO:0000313" key="5">
    <source>
        <dbReference type="Proteomes" id="UP000605970"/>
    </source>
</evidence>
<dbReference type="EMBL" id="JABEBT010000138">
    <property type="protein sequence ID" value="KAF7629893.1"/>
    <property type="molecule type" value="Genomic_DNA"/>
</dbReference>
<dbReference type="Proteomes" id="UP000605970">
    <property type="component" value="Unassembled WGS sequence"/>
</dbReference>
<comment type="similarity">
    <text evidence="1">Belongs to the VPS72/YL1 family.</text>
</comment>
<feature type="domain" description="Vps72/YL1 C-terminal" evidence="3">
    <location>
        <begin position="107"/>
        <end position="136"/>
    </location>
</feature>
<keyword evidence="5" id="KW-1185">Reference proteome</keyword>
<dbReference type="OrthoDB" id="78296at2759"/>
<evidence type="ECO:0000256" key="2">
    <source>
        <dbReference type="ARBA" id="ARBA00020000"/>
    </source>
</evidence>
<name>A0A8S9ZDV0_9BILA</name>
<dbReference type="Pfam" id="PF05764">
    <property type="entry name" value="YL1"/>
    <property type="match status" value="1"/>
</dbReference>
<dbReference type="GO" id="GO:0005634">
    <property type="term" value="C:nucleus"/>
    <property type="evidence" value="ECO:0007669"/>
    <property type="project" value="TreeGrafter"/>
</dbReference>
<evidence type="ECO:0000313" key="4">
    <source>
        <dbReference type="EMBL" id="KAF7629893.1"/>
    </source>
</evidence>
<accession>A0A8S9ZDV0</accession>
<dbReference type="Pfam" id="PF08265">
    <property type="entry name" value="YL1_C"/>
    <property type="match status" value="1"/>
</dbReference>
<evidence type="ECO:0000259" key="3">
    <source>
        <dbReference type="SMART" id="SM00993"/>
    </source>
</evidence>
<dbReference type="AlphaFoldDB" id="A0A8S9ZDV0"/>
<sequence length="159" mass="18824">MLERDKNWAIARINKMSVPENSCDPKTQRQRLEEAKNTAKQNIASLKRFEQFELERKKRQQKTIPRQKLEGPRIKELFTADGKHLLLVPELLSKEQLFPRPKKREYKVCSVTGRHARYMDPITKLPYADIHAFKIIRDAYKKFIDSELDSTIDCKKIKL</sequence>
<dbReference type="InterPro" id="IPR046757">
    <property type="entry name" value="YL1_N"/>
</dbReference>
<proteinExistence type="inferred from homology"/>
<dbReference type="PANTHER" id="PTHR13275">
    <property type="entry name" value="YL-1 PROTEIN TRANSCRIPTION FACTOR-LIKE 1"/>
    <property type="match status" value="1"/>
</dbReference>
<organism evidence="4 5">
    <name type="scientific">Meloidogyne graminicola</name>
    <dbReference type="NCBI Taxonomy" id="189291"/>
    <lineage>
        <taxon>Eukaryota</taxon>
        <taxon>Metazoa</taxon>
        <taxon>Ecdysozoa</taxon>
        <taxon>Nematoda</taxon>
        <taxon>Chromadorea</taxon>
        <taxon>Rhabditida</taxon>
        <taxon>Tylenchina</taxon>
        <taxon>Tylenchomorpha</taxon>
        <taxon>Tylenchoidea</taxon>
        <taxon>Meloidogynidae</taxon>
        <taxon>Meloidogyninae</taxon>
        <taxon>Meloidogyne</taxon>
    </lineage>
</organism>
<gene>
    <name evidence="4" type="ORF">Mgra_00009122</name>
</gene>
<dbReference type="InterPro" id="IPR013272">
    <property type="entry name" value="Vps72/YL1_C"/>
</dbReference>
<dbReference type="SMART" id="SM00993">
    <property type="entry name" value="YL1_C"/>
    <property type="match status" value="1"/>
</dbReference>
<protein>
    <recommendedName>
        <fullName evidence="2">Vacuolar protein sorting-associated protein 72 homolog</fullName>
    </recommendedName>
</protein>
<comment type="caution">
    <text evidence="4">The sequence shown here is derived from an EMBL/GenBank/DDBJ whole genome shotgun (WGS) entry which is preliminary data.</text>
</comment>
<reference evidence="4" key="1">
    <citation type="journal article" date="2020" name="Ecol. Evol.">
        <title>Genome structure and content of the rice root-knot nematode (Meloidogyne graminicola).</title>
        <authorList>
            <person name="Phan N.T."/>
            <person name="Danchin E.G.J."/>
            <person name="Klopp C."/>
            <person name="Perfus-Barbeoch L."/>
            <person name="Kozlowski D.K."/>
            <person name="Koutsovoulos G.D."/>
            <person name="Lopez-Roques C."/>
            <person name="Bouchez O."/>
            <person name="Zahm M."/>
            <person name="Besnard G."/>
            <person name="Bellafiore S."/>
        </authorList>
    </citation>
    <scope>NUCLEOTIDE SEQUENCE</scope>
    <source>
        <strain evidence="4">VN-18</strain>
    </source>
</reference>